<evidence type="ECO:0000313" key="2">
    <source>
        <dbReference type="Proteomes" id="UP000271003"/>
    </source>
</evidence>
<dbReference type="InterPro" id="IPR007833">
    <property type="entry name" value="Capsule_polysaccharide_synth"/>
</dbReference>
<reference evidence="1 2" key="1">
    <citation type="journal article" date="2018" name="Int. J. Syst. Evol. Microbiol.">
        <title>Mesosutterella multiformis gen. nov., sp. nov., a member of the family Sutterellaceae and Sutterella megalosphaeroides sp. nov., isolated from human faeces.</title>
        <authorList>
            <person name="Sakamoto M."/>
            <person name="Ikeyama N."/>
            <person name="Kunihiro T."/>
            <person name="Iino T."/>
            <person name="Yuki M."/>
            <person name="Ohkuma M."/>
        </authorList>
    </citation>
    <scope>NUCLEOTIDE SEQUENCE [LARGE SCALE GENOMIC DNA]</scope>
    <source>
        <strain evidence="1 2">6FBBBH3</strain>
    </source>
</reference>
<proteinExistence type="predicted"/>
<gene>
    <name evidence="1" type="primary">lipA</name>
    <name evidence="1" type="ORF">SUTMEG_14650</name>
</gene>
<dbReference type="AlphaFoldDB" id="A0A2Z6IB02"/>
<dbReference type="CDD" id="cd16440">
    <property type="entry name" value="beta_Kdo_transferase_KpsC_1"/>
    <property type="match status" value="1"/>
</dbReference>
<dbReference type="RefSeq" id="WP_120177166.1">
    <property type="nucleotide sequence ID" value="NZ_AP018786.1"/>
</dbReference>
<organism evidence="1 2">
    <name type="scientific">Sutterella megalosphaeroides</name>
    <dbReference type="NCBI Taxonomy" id="2494234"/>
    <lineage>
        <taxon>Bacteria</taxon>
        <taxon>Pseudomonadati</taxon>
        <taxon>Pseudomonadota</taxon>
        <taxon>Betaproteobacteria</taxon>
        <taxon>Burkholderiales</taxon>
        <taxon>Sutterellaceae</taxon>
        <taxon>Sutterella</taxon>
    </lineage>
</organism>
<dbReference type="Proteomes" id="UP000271003">
    <property type="component" value="Chromosome"/>
</dbReference>
<dbReference type="CDD" id="cd16439">
    <property type="entry name" value="beta_Kdo_transferase_KpsC_2"/>
    <property type="match status" value="1"/>
</dbReference>
<keyword evidence="2" id="KW-1185">Reference proteome</keyword>
<dbReference type="Pfam" id="PF05159">
    <property type="entry name" value="Capsule_synth"/>
    <property type="match status" value="2"/>
</dbReference>
<dbReference type="EMBL" id="AP018786">
    <property type="protein sequence ID" value="BBF23574.1"/>
    <property type="molecule type" value="Genomic_DNA"/>
</dbReference>
<name>A0A2Z6IB02_9BURK</name>
<sequence>MIRIFSNGIRKIDNLTAFLSEEIDAYGSFAFSSGSSDSDSVRAVLGWGHKATAEKARRFAAEKGLPYVAVEDGFLRSVALGVEGAQPLSLSVDPVGVYYDATQPSQLEEWLNDWESWMTPELEHRAREAVRRLRLYDLSKYNNAPSFTTDDEVRLRNAVGARPESRLILVVDQTAGDASLTLGGADDEALSRMLADALKEPNAVVIVKTHPDVAAGKKKGALKHVPEGVHVLTESFAPLSFLKIFDAVYTATSQLGFEALMLGKTVHTYGAPFYAGWGLTVDHGTVPERRRARPSFEAVFAAAYMRLCRYVNPVTQTRMEIEEAIDLLAEQRRQNERNRKHYVAIGFRYWKKPHVRAFLSGTASRIDFVWGVEEGLQKAAASGADAVLWSSKCTDEVLERARALNVVRLWRMEDGFIRSVGLGSDFNHPYSLVLDESGIYYDPKRESDLTKILRSVPMHPDRERLIERSRVLIELIRKHNLTKYNMPSDPATAALCRTFPKDKRIILVPGQVDDDASVKRGGGRIQSNRELLEAVRTRNPEGFIVFKPHPDVTSGNRIGRVPEDVLARCADRVLEEGSIIDILPHVDEVHTLTSLSGFEALIRGKRVVTYGKPFYAGWGLSVDEAGPDVPKGVTLSKEELVGGTLILYPSYWDWKTGIFCRPEDVCARIVKGEQPEVGPWIRFCRVILWIYRKLLAN</sequence>
<dbReference type="GO" id="GO:0015774">
    <property type="term" value="P:polysaccharide transport"/>
    <property type="evidence" value="ECO:0007669"/>
    <property type="project" value="InterPro"/>
</dbReference>
<evidence type="ECO:0000313" key="1">
    <source>
        <dbReference type="EMBL" id="BBF23574.1"/>
    </source>
</evidence>
<protein>
    <submittedName>
        <fullName evidence="1">Capsule polysaccharide modification protein LipA</fullName>
    </submittedName>
</protein>
<accession>A0A2Z6IB02</accession>
<dbReference type="OrthoDB" id="543755at2"/>
<dbReference type="KEGG" id="sutt:SUTMEG_14650"/>
<dbReference type="GO" id="GO:0000271">
    <property type="term" value="P:polysaccharide biosynthetic process"/>
    <property type="evidence" value="ECO:0007669"/>
    <property type="project" value="InterPro"/>
</dbReference>